<keyword evidence="3 6" id="KW-0067">ATP-binding</keyword>
<dbReference type="InterPro" id="IPR017871">
    <property type="entry name" value="ABC_transporter-like_CS"/>
</dbReference>
<evidence type="ECO:0000256" key="1">
    <source>
        <dbReference type="ARBA" id="ARBA00022737"/>
    </source>
</evidence>
<reference evidence="6 7" key="1">
    <citation type="submission" date="2014-03" db="EMBL/GenBank/DDBJ databases">
        <title>Genomics of Bifidobacteria.</title>
        <authorList>
            <person name="Ventura M."/>
            <person name="Milani C."/>
            <person name="Lugli G.A."/>
        </authorList>
    </citation>
    <scope>NUCLEOTIDE SEQUENCE [LARGE SCALE GENOMIC DNA]</scope>
    <source>
        <strain evidence="6 7">LMG 11597</strain>
    </source>
</reference>
<dbReference type="Pfam" id="PF00005">
    <property type="entry name" value="ABC_tran"/>
    <property type="match status" value="2"/>
</dbReference>
<evidence type="ECO:0000259" key="5">
    <source>
        <dbReference type="PROSITE" id="PS50893"/>
    </source>
</evidence>
<dbReference type="InterPro" id="IPR003439">
    <property type="entry name" value="ABC_transporter-like_ATP-bd"/>
</dbReference>
<feature type="coiled-coil region" evidence="4">
    <location>
        <begin position="254"/>
        <end position="308"/>
    </location>
</feature>
<dbReference type="SUPFAM" id="SSF52540">
    <property type="entry name" value="P-loop containing nucleoside triphosphate hydrolases"/>
    <property type="match status" value="2"/>
</dbReference>
<dbReference type="SMART" id="SM00382">
    <property type="entry name" value="AAA"/>
    <property type="match status" value="2"/>
</dbReference>
<dbReference type="PANTHER" id="PTHR19211:SF14">
    <property type="entry name" value="ATP-BINDING CASSETTE SUB-FAMILY F MEMBER 1"/>
    <property type="match status" value="1"/>
</dbReference>
<evidence type="ECO:0000313" key="6">
    <source>
        <dbReference type="EMBL" id="KFJ05045.1"/>
    </source>
</evidence>
<dbReference type="OrthoDB" id="3239744at2"/>
<protein>
    <submittedName>
        <fullName evidence="6">ABC transporter ATP-binding protein</fullName>
        <ecNumber evidence="6">3.6.3.31</ecNumber>
    </submittedName>
</protein>
<keyword evidence="2" id="KW-0547">Nucleotide-binding</keyword>
<organism evidence="6 7">
    <name type="scientific">Bifidobacterium subtile</name>
    <dbReference type="NCBI Taxonomy" id="77635"/>
    <lineage>
        <taxon>Bacteria</taxon>
        <taxon>Bacillati</taxon>
        <taxon>Actinomycetota</taxon>
        <taxon>Actinomycetes</taxon>
        <taxon>Bifidobacteriales</taxon>
        <taxon>Bifidobacteriaceae</taxon>
        <taxon>Bifidobacterium</taxon>
    </lineage>
</organism>
<dbReference type="CDD" id="cd03221">
    <property type="entry name" value="ABCF_EF-3"/>
    <property type="match status" value="2"/>
</dbReference>
<dbReference type="GO" id="GO:0005524">
    <property type="term" value="F:ATP binding"/>
    <property type="evidence" value="ECO:0007669"/>
    <property type="project" value="UniProtKB-KW"/>
</dbReference>
<dbReference type="InterPro" id="IPR027417">
    <property type="entry name" value="P-loop_NTPase"/>
</dbReference>
<dbReference type="AlphaFoldDB" id="A0A087EB94"/>
<dbReference type="InterPro" id="IPR003593">
    <property type="entry name" value="AAA+_ATPase"/>
</dbReference>
<keyword evidence="1" id="KW-0677">Repeat</keyword>
<accession>A0A087EB94</accession>
<dbReference type="GO" id="GO:0016887">
    <property type="term" value="F:ATP hydrolysis activity"/>
    <property type="evidence" value="ECO:0007669"/>
    <property type="project" value="InterPro"/>
</dbReference>
<sequence>MAIEAQGLEIQIGARTLLHPTDFHVAKGDKIGLVGRNGAGKTTLTRVVTGDMLPSAGKVRISGKLGYLPQDTHAADPQQTALDRLMSARDIAAIITRLRKSEKDMTDPDPDIMMKAMDRYDRAMQDFEKAGGYAAQSEAIAMADSLGLPQETMEQQLGTLSGGQRRRIELARILFSDADTMILDEPTNHLDADSIEWLRSYLKRFEGGFLVISHSTELLDEVVNKVWHLDAQLGQIDMYSLGWKAYLHQRVVDEERRRREREVAEKKADRLMKQGIRLHAKATKAVAAQNMMRRAERLLSQTSEAETKEKVADIRFPEPAPCGRTPITAEGISKAYGSNIVFAGINLAIDKGSRVVILGYNGAGKTTTLRLLAGEEQPDTGEVIYGHGCKIGYFAQEHDTLDLDVSVLENLQHVAPELDDTHARSILGSFLFSGDDAMKPAKVLSGGEKTRLALATLVTSRANVLLLDEPTNNLDPVSRDEILKAIAKYEGAIILVTHDEGAVQALDPERVLLMPDGDEDLWNDTYLDLVAEE</sequence>
<feature type="domain" description="ABC transporter" evidence="5">
    <location>
        <begin position="327"/>
        <end position="533"/>
    </location>
</feature>
<keyword evidence="6" id="KW-0378">Hydrolase</keyword>
<dbReference type="STRING" id="77635.BISU_1575"/>
<evidence type="ECO:0000313" key="7">
    <source>
        <dbReference type="Proteomes" id="UP000029055"/>
    </source>
</evidence>
<dbReference type="PROSITE" id="PS00211">
    <property type="entry name" value="ABC_TRANSPORTER_1"/>
    <property type="match status" value="2"/>
</dbReference>
<dbReference type="PANTHER" id="PTHR19211">
    <property type="entry name" value="ATP-BINDING TRANSPORT PROTEIN-RELATED"/>
    <property type="match status" value="1"/>
</dbReference>
<evidence type="ECO:0000256" key="3">
    <source>
        <dbReference type="ARBA" id="ARBA00022840"/>
    </source>
</evidence>
<dbReference type="Proteomes" id="UP000029055">
    <property type="component" value="Unassembled WGS sequence"/>
</dbReference>
<dbReference type="Pfam" id="PF12848">
    <property type="entry name" value="ABC_tran_Xtn"/>
    <property type="match status" value="1"/>
</dbReference>
<dbReference type="RefSeq" id="WP_024463779.1">
    <property type="nucleotide sequence ID" value="NZ_CP062939.1"/>
</dbReference>
<dbReference type="Gene3D" id="3.40.50.300">
    <property type="entry name" value="P-loop containing nucleotide triphosphate hydrolases"/>
    <property type="match status" value="2"/>
</dbReference>
<proteinExistence type="predicted"/>
<evidence type="ECO:0000256" key="4">
    <source>
        <dbReference type="SAM" id="Coils"/>
    </source>
</evidence>
<dbReference type="EMBL" id="JGZR01000002">
    <property type="protein sequence ID" value="KFJ05045.1"/>
    <property type="molecule type" value="Genomic_DNA"/>
</dbReference>
<dbReference type="InterPro" id="IPR032781">
    <property type="entry name" value="ABC_tran_Xtn"/>
</dbReference>
<dbReference type="eggNOG" id="COG0488">
    <property type="taxonomic scope" value="Bacteria"/>
</dbReference>
<dbReference type="InterPro" id="IPR050611">
    <property type="entry name" value="ABCF"/>
</dbReference>
<keyword evidence="4" id="KW-0175">Coiled coil</keyword>
<dbReference type="EC" id="3.6.3.31" evidence="6"/>
<dbReference type="PROSITE" id="PS50893">
    <property type="entry name" value="ABC_TRANSPORTER_2"/>
    <property type="match status" value="2"/>
</dbReference>
<gene>
    <name evidence="6" type="ORF">BISU_1575</name>
</gene>
<dbReference type="FunFam" id="3.40.50.300:FF:000944">
    <property type="entry name" value="Macrolide ABC transporter ATP-binding protein"/>
    <property type="match status" value="1"/>
</dbReference>
<feature type="domain" description="ABC transporter" evidence="5">
    <location>
        <begin position="3"/>
        <end position="275"/>
    </location>
</feature>
<keyword evidence="7" id="KW-1185">Reference proteome</keyword>
<comment type="caution">
    <text evidence="6">The sequence shown here is derived from an EMBL/GenBank/DDBJ whole genome shotgun (WGS) entry which is preliminary data.</text>
</comment>
<evidence type="ECO:0000256" key="2">
    <source>
        <dbReference type="ARBA" id="ARBA00022741"/>
    </source>
</evidence>
<name>A0A087EB94_9BIFI</name>
<dbReference type="FunFam" id="3.40.50.300:FF:000597">
    <property type="entry name" value="ABC transporter ATP-binding protein"/>
    <property type="match status" value="1"/>
</dbReference>